<sequence>MQTDNNTTACADTTEREAPWKDVEIHYDQDTDIVDIYVVHVTPGLITRTIPLDNDETDVLMGMDDEGRTIAIKFLDASSVFARRFFTKTVVLDASSREAPAACTFDASADKLFIPFVRDHYLGQRERALGNNVIALMDDDDRITAMWFAHASRTVLRADLLVGT</sequence>
<dbReference type="InterPro" id="IPR019270">
    <property type="entry name" value="DUF2283"/>
</dbReference>
<protein>
    <recommendedName>
        <fullName evidence="2">DUF2283 domain-containing protein</fullName>
    </recommendedName>
</protein>
<reference evidence="1" key="1">
    <citation type="journal article" date="2018" name="Nat. Commun.">
        <title>Diversity and evolution of the emerging Pandoraviridae family.</title>
        <authorList>
            <person name="Legendre M."/>
            <person name="Fabre E."/>
            <person name="Poirot O."/>
            <person name="Jeudy S."/>
            <person name="Lartigue A."/>
            <person name="Alempic J.M."/>
            <person name="Beucher L."/>
            <person name="Philippe N."/>
            <person name="Bertaux L."/>
            <person name="Christo-Foroux E."/>
            <person name="Labadie K."/>
            <person name="Coute Y."/>
            <person name="Abergel C."/>
            <person name="Claverie J.M."/>
        </authorList>
    </citation>
    <scope>NUCLEOTIDE SEQUENCE [LARGE SCALE GENOMIC DNA]</scope>
    <source>
        <strain evidence="1">Macleodensis</strain>
    </source>
</reference>
<dbReference type="Proteomes" id="UP000249758">
    <property type="component" value="Segment"/>
</dbReference>
<dbReference type="EMBL" id="MG011691">
    <property type="protein sequence ID" value="AVK77312.1"/>
    <property type="molecule type" value="Genomic_DNA"/>
</dbReference>
<gene>
    <name evidence="1" type="ORF">pmac_cds_624</name>
</gene>
<evidence type="ECO:0000313" key="1">
    <source>
        <dbReference type="EMBL" id="AVK77312.1"/>
    </source>
</evidence>
<dbReference type="Pfam" id="PF10049">
    <property type="entry name" value="DUF2283"/>
    <property type="match status" value="1"/>
</dbReference>
<evidence type="ECO:0008006" key="2">
    <source>
        <dbReference type="Google" id="ProtNLM"/>
    </source>
</evidence>
<organism evidence="1">
    <name type="scientific">Pandoravirus macleodensis</name>
    <dbReference type="NCBI Taxonomy" id="2107707"/>
    <lineage>
        <taxon>Viruses</taxon>
        <taxon>Pandoravirus</taxon>
    </lineage>
</organism>
<dbReference type="KEGG" id="vg:36841767"/>
<dbReference type="GeneID" id="36841767"/>
<dbReference type="RefSeq" id="YP_009481308.1">
    <property type="nucleotide sequence ID" value="NC_037665.1"/>
</dbReference>
<proteinExistence type="predicted"/>
<accession>A0A2U7UFV9</accession>
<name>A0A2U7UFV9_9VIRU</name>